<protein>
    <submittedName>
        <fullName evidence="2">Unannotated protein</fullName>
    </submittedName>
</protein>
<dbReference type="EMBL" id="CAEZXR010000408">
    <property type="protein sequence ID" value="CAB4731705.1"/>
    <property type="molecule type" value="Genomic_DNA"/>
</dbReference>
<evidence type="ECO:0000256" key="1">
    <source>
        <dbReference type="SAM" id="MobiDB-lite"/>
    </source>
</evidence>
<feature type="region of interest" description="Disordered" evidence="1">
    <location>
        <begin position="100"/>
        <end position="156"/>
    </location>
</feature>
<feature type="compositionally biased region" description="Low complexity" evidence="1">
    <location>
        <begin position="138"/>
        <end position="149"/>
    </location>
</feature>
<name>A0A6J6SAV4_9ZZZZ</name>
<proteinExistence type="predicted"/>
<accession>A0A6J6SAV4</accession>
<evidence type="ECO:0000313" key="2">
    <source>
        <dbReference type="EMBL" id="CAB4731705.1"/>
    </source>
</evidence>
<organism evidence="2">
    <name type="scientific">freshwater metagenome</name>
    <dbReference type="NCBI Taxonomy" id="449393"/>
    <lineage>
        <taxon>unclassified sequences</taxon>
        <taxon>metagenomes</taxon>
        <taxon>ecological metagenomes</taxon>
    </lineage>
</organism>
<gene>
    <name evidence="2" type="ORF">UFOPK2579_02618</name>
</gene>
<dbReference type="AlphaFoldDB" id="A0A6J6SAV4"/>
<feature type="compositionally biased region" description="Polar residues" evidence="1">
    <location>
        <begin position="100"/>
        <end position="135"/>
    </location>
</feature>
<sequence length="172" mass="17899">MTSRIWGEVERSPKTIETRAGKSTTMPAITAVVASVPDPKISRMTGAIAISGTDRISIATGMIVFSAGLDSTMVLASTSAAPMPATKPIAASPRVVRTSAMTSERCSPASSSVTRYSHTTDGPLPTNSLTSSSERNATHTSSTMPTVTTALKSARPTPVRTYLTTLLPSTRA</sequence>
<reference evidence="2" key="1">
    <citation type="submission" date="2020-05" db="EMBL/GenBank/DDBJ databases">
        <authorList>
            <person name="Chiriac C."/>
            <person name="Salcher M."/>
            <person name="Ghai R."/>
            <person name="Kavagutti S V."/>
        </authorList>
    </citation>
    <scope>NUCLEOTIDE SEQUENCE</scope>
</reference>